<evidence type="ECO:0000313" key="3">
    <source>
        <dbReference type="Proteomes" id="UP001066276"/>
    </source>
</evidence>
<evidence type="ECO:0000256" key="1">
    <source>
        <dbReference type="SAM" id="MobiDB-lite"/>
    </source>
</evidence>
<proteinExistence type="predicted"/>
<sequence>MSSEVHRSAASYYPPEQAQPDCADCARVPPEGNARCCPTAPSELQGSTEAPCGSTRAAFRRSGAGAHTPKPYFKRNLKIPSTRHQNPSNTSLKPLQRLPEELR</sequence>
<protein>
    <submittedName>
        <fullName evidence="2">Uncharacterized protein</fullName>
    </submittedName>
</protein>
<organism evidence="2 3">
    <name type="scientific">Pleurodeles waltl</name>
    <name type="common">Iberian ribbed newt</name>
    <dbReference type="NCBI Taxonomy" id="8319"/>
    <lineage>
        <taxon>Eukaryota</taxon>
        <taxon>Metazoa</taxon>
        <taxon>Chordata</taxon>
        <taxon>Craniata</taxon>
        <taxon>Vertebrata</taxon>
        <taxon>Euteleostomi</taxon>
        <taxon>Amphibia</taxon>
        <taxon>Batrachia</taxon>
        <taxon>Caudata</taxon>
        <taxon>Salamandroidea</taxon>
        <taxon>Salamandridae</taxon>
        <taxon>Pleurodelinae</taxon>
        <taxon>Pleurodeles</taxon>
    </lineage>
</organism>
<accession>A0AAV7TES4</accession>
<name>A0AAV7TES4_PLEWA</name>
<dbReference type="AlphaFoldDB" id="A0AAV7TES4"/>
<feature type="region of interest" description="Disordered" evidence="1">
    <location>
        <begin position="1"/>
        <end position="21"/>
    </location>
</feature>
<gene>
    <name evidence="2" type="ORF">NDU88_000360</name>
</gene>
<dbReference type="EMBL" id="JANPWB010000006">
    <property type="protein sequence ID" value="KAJ1175069.1"/>
    <property type="molecule type" value="Genomic_DNA"/>
</dbReference>
<keyword evidence="3" id="KW-1185">Reference proteome</keyword>
<reference evidence="2" key="1">
    <citation type="journal article" date="2022" name="bioRxiv">
        <title>Sequencing and chromosome-scale assembly of the giantPleurodeles waltlgenome.</title>
        <authorList>
            <person name="Brown T."/>
            <person name="Elewa A."/>
            <person name="Iarovenko S."/>
            <person name="Subramanian E."/>
            <person name="Araus A.J."/>
            <person name="Petzold A."/>
            <person name="Susuki M."/>
            <person name="Suzuki K.-i.T."/>
            <person name="Hayashi T."/>
            <person name="Toyoda A."/>
            <person name="Oliveira C."/>
            <person name="Osipova E."/>
            <person name="Leigh N.D."/>
            <person name="Simon A."/>
            <person name="Yun M.H."/>
        </authorList>
    </citation>
    <scope>NUCLEOTIDE SEQUENCE</scope>
    <source>
        <strain evidence="2">20211129_DDA</strain>
        <tissue evidence="2">Liver</tissue>
    </source>
</reference>
<feature type="region of interest" description="Disordered" evidence="1">
    <location>
        <begin position="41"/>
        <end position="103"/>
    </location>
</feature>
<dbReference type="Proteomes" id="UP001066276">
    <property type="component" value="Chromosome 3_2"/>
</dbReference>
<feature type="compositionally biased region" description="Polar residues" evidence="1">
    <location>
        <begin position="82"/>
        <end position="93"/>
    </location>
</feature>
<evidence type="ECO:0000313" key="2">
    <source>
        <dbReference type="EMBL" id="KAJ1175069.1"/>
    </source>
</evidence>
<comment type="caution">
    <text evidence="2">The sequence shown here is derived from an EMBL/GenBank/DDBJ whole genome shotgun (WGS) entry which is preliminary data.</text>
</comment>